<protein>
    <submittedName>
        <fullName evidence="2">Protein of unassigned function</fullName>
    </submittedName>
</protein>
<keyword evidence="3" id="KW-1185">Reference proteome</keyword>
<proteinExistence type="predicted"/>
<reference evidence="2 3" key="1">
    <citation type="journal article" date="2014" name="PLoS ONE">
        <title>Genome Information of Methylobacterium oryzae, a Plant-Probiotic Methylotroph in the Phyllosphere.</title>
        <authorList>
            <person name="Kwak M.J."/>
            <person name="Jeong H."/>
            <person name="Madhaiyan M."/>
            <person name="Lee Y."/>
            <person name="Sa T.M."/>
            <person name="Oh T.K."/>
            <person name="Kim J.F."/>
        </authorList>
    </citation>
    <scope>NUCLEOTIDE SEQUENCE [LARGE SCALE GENOMIC DNA]</scope>
    <source>
        <strain evidence="2 3">CBMB20</strain>
    </source>
</reference>
<evidence type="ECO:0000313" key="2">
    <source>
        <dbReference type="EMBL" id="AIQ88108.1"/>
    </source>
</evidence>
<dbReference type="STRING" id="693986.MOC_0353"/>
<evidence type="ECO:0000256" key="1">
    <source>
        <dbReference type="SAM" id="MobiDB-lite"/>
    </source>
</evidence>
<dbReference type="AlphaFoldDB" id="A0A089NQI3"/>
<feature type="region of interest" description="Disordered" evidence="1">
    <location>
        <begin position="1"/>
        <end position="43"/>
    </location>
</feature>
<accession>A0A089NQI3</accession>
<gene>
    <name evidence="2" type="ORF">MOC_0353</name>
</gene>
<dbReference type="Proteomes" id="UP000029492">
    <property type="component" value="Chromosome"/>
</dbReference>
<dbReference type="HOGENOM" id="CLU_3235924_0_0_5"/>
<organism evidence="2 3">
    <name type="scientific">Methylobacterium oryzae CBMB20</name>
    <dbReference type="NCBI Taxonomy" id="693986"/>
    <lineage>
        <taxon>Bacteria</taxon>
        <taxon>Pseudomonadati</taxon>
        <taxon>Pseudomonadota</taxon>
        <taxon>Alphaproteobacteria</taxon>
        <taxon>Hyphomicrobiales</taxon>
        <taxon>Methylobacteriaceae</taxon>
        <taxon>Methylobacterium</taxon>
    </lineage>
</organism>
<name>A0A089NQI3_9HYPH</name>
<dbReference type="KEGG" id="mor:MOC_0353"/>
<sequence length="43" mass="4882">MQKSAQEPIRRSRHGRRKPFPFNEMKKCNSPPFGGMPVAIPAT</sequence>
<evidence type="ECO:0000313" key="3">
    <source>
        <dbReference type="Proteomes" id="UP000029492"/>
    </source>
</evidence>
<dbReference type="EMBL" id="CP003811">
    <property type="protein sequence ID" value="AIQ88108.1"/>
    <property type="molecule type" value="Genomic_DNA"/>
</dbReference>